<evidence type="ECO:0000313" key="5">
    <source>
        <dbReference type="EMBL" id="MFC4327028.1"/>
    </source>
</evidence>
<gene>
    <name evidence="5" type="ORF">ACFPC0_04125</name>
</gene>
<sequence length="255" mass="28873">MSEIRHQPVAPTSTQSRAGGDVIDRHRHDDHQLIYVSSGVLAIRTEHGSWIAPNDRALWIPAHTWHEHRFYGRSRFHTVGFPAGDPKPVLDARTPAVVAVDALVRELLIALTSPDLTRTETRHIEAVLRDRLRRVAEQPIMLPVPRDRRLAQVCRLVEADLSRPYTLAELARHAHVGERTLSRLFRGEFRMTYPQWRTRVRLFHAMVLLAEDATVTDTAHACGWASASAFVDIFAQAMGTTPGTYRAGVHDPRER</sequence>
<evidence type="ECO:0000256" key="3">
    <source>
        <dbReference type="SAM" id="MobiDB-lite"/>
    </source>
</evidence>
<dbReference type="Gene3D" id="2.60.120.10">
    <property type="entry name" value="Jelly Rolls"/>
    <property type="match status" value="1"/>
</dbReference>
<dbReference type="SUPFAM" id="SSF46689">
    <property type="entry name" value="Homeodomain-like"/>
    <property type="match status" value="1"/>
</dbReference>
<dbReference type="EMBL" id="JBHSDP010000006">
    <property type="protein sequence ID" value="MFC4327028.1"/>
    <property type="molecule type" value="Genomic_DNA"/>
</dbReference>
<dbReference type="InterPro" id="IPR013096">
    <property type="entry name" value="Cupin_2"/>
</dbReference>
<keyword evidence="6" id="KW-1185">Reference proteome</keyword>
<feature type="region of interest" description="Disordered" evidence="3">
    <location>
        <begin position="1"/>
        <end position="22"/>
    </location>
</feature>
<evidence type="ECO:0000256" key="1">
    <source>
        <dbReference type="ARBA" id="ARBA00023015"/>
    </source>
</evidence>
<evidence type="ECO:0000256" key="2">
    <source>
        <dbReference type="ARBA" id="ARBA00023163"/>
    </source>
</evidence>
<evidence type="ECO:0000259" key="4">
    <source>
        <dbReference type="PROSITE" id="PS01124"/>
    </source>
</evidence>
<evidence type="ECO:0000313" key="6">
    <source>
        <dbReference type="Proteomes" id="UP001595824"/>
    </source>
</evidence>
<keyword evidence="1" id="KW-0805">Transcription regulation</keyword>
<dbReference type="SUPFAM" id="SSF51182">
    <property type="entry name" value="RmlC-like cupins"/>
    <property type="match status" value="1"/>
</dbReference>
<dbReference type="Proteomes" id="UP001595824">
    <property type="component" value="Unassembled WGS sequence"/>
</dbReference>
<dbReference type="Pfam" id="PF07883">
    <property type="entry name" value="Cupin_2"/>
    <property type="match status" value="1"/>
</dbReference>
<dbReference type="RefSeq" id="WP_018566069.1">
    <property type="nucleotide sequence ID" value="NZ_JBHSDP010000006.1"/>
</dbReference>
<dbReference type="PANTHER" id="PTHR11019:SF199">
    <property type="entry name" value="HTH-TYPE TRANSCRIPTIONAL REGULATOR NIMR"/>
    <property type="match status" value="1"/>
</dbReference>
<feature type="domain" description="HTH araC/xylS-type" evidence="4">
    <location>
        <begin position="151"/>
        <end position="248"/>
    </location>
</feature>
<dbReference type="InterPro" id="IPR018060">
    <property type="entry name" value="HTH_AraC"/>
</dbReference>
<dbReference type="Gene3D" id="1.10.10.60">
    <property type="entry name" value="Homeodomain-like"/>
    <property type="match status" value="1"/>
</dbReference>
<keyword evidence="2" id="KW-0804">Transcription</keyword>
<reference evidence="6" key="1">
    <citation type="journal article" date="2019" name="Int. J. Syst. Evol. Microbiol.">
        <title>The Global Catalogue of Microorganisms (GCM) 10K type strain sequencing project: providing services to taxonomists for standard genome sequencing and annotation.</title>
        <authorList>
            <consortium name="The Broad Institute Genomics Platform"/>
            <consortium name="The Broad Institute Genome Sequencing Center for Infectious Disease"/>
            <person name="Wu L."/>
            <person name="Ma J."/>
        </authorList>
    </citation>
    <scope>NUCLEOTIDE SEQUENCE [LARGE SCALE GENOMIC DNA]</scope>
    <source>
        <strain evidence="6">PCU 347</strain>
    </source>
</reference>
<accession>A0ABV8T8U6</accession>
<dbReference type="SMART" id="SM00342">
    <property type="entry name" value="HTH_ARAC"/>
    <property type="match status" value="1"/>
</dbReference>
<dbReference type="InterPro" id="IPR011051">
    <property type="entry name" value="RmlC_Cupin_sf"/>
</dbReference>
<name>A0ABV8T8U6_9ACTN</name>
<protein>
    <submittedName>
        <fullName evidence="5">AraC family transcriptional regulator</fullName>
    </submittedName>
</protein>
<dbReference type="InterPro" id="IPR009057">
    <property type="entry name" value="Homeodomain-like_sf"/>
</dbReference>
<organism evidence="5 6">
    <name type="scientific">Streptomyces andamanensis</name>
    <dbReference type="NCBI Taxonomy" id="1565035"/>
    <lineage>
        <taxon>Bacteria</taxon>
        <taxon>Bacillati</taxon>
        <taxon>Actinomycetota</taxon>
        <taxon>Actinomycetes</taxon>
        <taxon>Kitasatosporales</taxon>
        <taxon>Streptomycetaceae</taxon>
        <taxon>Streptomyces</taxon>
    </lineage>
</organism>
<comment type="caution">
    <text evidence="5">The sequence shown here is derived from an EMBL/GenBank/DDBJ whole genome shotgun (WGS) entry which is preliminary data.</text>
</comment>
<dbReference type="CDD" id="cd06124">
    <property type="entry name" value="cupin_NimR-like_N"/>
    <property type="match status" value="1"/>
</dbReference>
<dbReference type="PROSITE" id="PS01124">
    <property type="entry name" value="HTH_ARAC_FAMILY_2"/>
    <property type="match status" value="1"/>
</dbReference>
<proteinExistence type="predicted"/>
<dbReference type="InterPro" id="IPR014710">
    <property type="entry name" value="RmlC-like_jellyroll"/>
</dbReference>
<dbReference type="PANTHER" id="PTHR11019">
    <property type="entry name" value="HTH-TYPE TRANSCRIPTIONAL REGULATOR NIMR"/>
    <property type="match status" value="1"/>
</dbReference>
<dbReference type="Pfam" id="PF12833">
    <property type="entry name" value="HTH_18"/>
    <property type="match status" value="1"/>
</dbReference>